<dbReference type="AlphaFoldDB" id="A0AAN6WFR2"/>
<evidence type="ECO:0000256" key="8">
    <source>
        <dbReference type="SAM" id="SignalP"/>
    </source>
</evidence>
<dbReference type="GO" id="GO:0015031">
    <property type="term" value="P:protein transport"/>
    <property type="evidence" value="ECO:0007669"/>
    <property type="project" value="UniProtKB-KW"/>
</dbReference>
<evidence type="ECO:0000256" key="7">
    <source>
        <dbReference type="ARBA" id="ARBA00024203"/>
    </source>
</evidence>
<keyword evidence="8" id="KW-0732">Signal</keyword>
<organism evidence="9 10">
    <name type="scientific">Triangularia setosa</name>
    <dbReference type="NCBI Taxonomy" id="2587417"/>
    <lineage>
        <taxon>Eukaryota</taxon>
        <taxon>Fungi</taxon>
        <taxon>Dikarya</taxon>
        <taxon>Ascomycota</taxon>
        <taxon>Pezizomycotina</taxon>
        <taxon>Sordariomycetes</taxon>
        <taxon>Sordariomycetidae</taxon>
        <taxon>Sordariales</taxon>
        <taxon>Podosporaceae</taxon>
        <taxon>Triangularia</taxon>
    </lineage>
</organism>
<keyword evidence="4" id="KW-0653">Protein transport</keyword>
<evidence type="ECO:0000256" key="2">
    <source>
        <dbReference type="ARBA" id="ARBA00022448"/>
    </source>
</evidence>
<comment type="similarity">
    <text evidence="7">Belongs to the YOS1 family.</text>
</comment>
<gene>
    <name evidence="9" type="ORF">QBC36DRAFT_137367</name>
</gene>
<evidence type="ECO:0000256" key="4">
    <source>
        <dbReference type="ARBA" id="ARBA00022927"/>
    </source>
</evidence>
<comment type="caution">
    <text evidence="9">The sequence shown here is derived from an EMBL/GenBank/DDBJ whole genome shotgun (WGS) entry which is preliminary data.</text>
</comment>
<keyword evidence="5" id="KW-1133">Transmembrane helix</keyword>
<feature type="signal peptide" evidence="8">
    <location>
        <begin position="1"/>
        <end position="22"/>
    </location>
</feature>
<evidence type="ECO:0000256" key="1">
    <source>
        <dbReference type="ARBA" id="ARBA00004370"/>
    </source>
</evidence>
<evidence type="ECO:0000313" key="10">
    <source>
        <dbReference type="Proteomes" id="UP001302321"/>
    </source>
</evidence>
<dbReference type="GO" id="GO:0006888">
    <property type="term" value="P:endoplasmic reticulum to Golgi vesicle-mediated transport"/>
    <property type="evidence" value="ECO:0007669"/>
    <property type="project" value="TreeGrafter"/>
</dbReference>
<reference evidence="9" key="1">
    <citation type="journal article" date="2023" name="Mol. Phylogenet. Evol.">
        <title>Genome-scale phylogeny and comparative genomics of the fungal order Sordariales.</title>
        <authorList>
            <person name="Hensen N."/>
            <person name="Bonometti L."/>
            <person name="Westerberg I."/>
            <person name="Brannstrom I.O."/>
            <person name="Guillou S."/>
            <person name="Cros-Aarteil S."/>
            <person name="Calhoun S."/>
            <person name="Haridas S."/>
            <person name="Kuo A."/>
            <person name="Mondo S."/>
            <person name="Pangilinan J."/>
            <person name="Riley R."/>
            <person name="LaButti K."/>
            <person name="Andreopoulos B."/>
            <person name="Lipzen A."/>
            <person name="Chen C."/>
            <person name="Yan M."/>
            <person name="Daum C."/>
            <person name="Ng V."/>
            <person name="Clum A."/>
            <person name="Steindorff A."/>
            <person name="Ohm R.A."/>
            <person name="Martin F."/>
            <person name="Silar P."/>
            <person name="Natvig D.O."/>
            <person name="Lalanne C."/>
            <person name="Gautier V."/>
            <person name="Ament-Velasquez S.L."/>
            <person name="Kruys A."/>
            <person name="Hutchinson M.I."/>
            <person name="Powell A.J."/>
            <person name="Barry K."/>
            <person name="Miller A.N."/>
            <person name="Grigoriev I.V."/>
            <person name="Debuchy R."/>
            <person name="Gladieux P."/>
            <person name="Hiltunen Thoren M."/>
            <person name="Johannesson H."/>
        </authorList>
    </citation>
    <scope>NUCLEOTIDE SEQUENCE</scope>
    <source>
        <strain evidence="9">CBS 892.96</strain>
    </source>
</reference>
<keyword evidence="2" id="KW-0813">Transport</keyword>
<evidence type="ECO:0000313" key="9">
    <source>
        <dbReference type="EMBL" id="KAK4181016.1"/>
    </source>
</evidence>
<name>A0AAN6WFR2_9PEZI</name>
<dbReference type="InterPro" id="IPR013880">
    <property type="entry name" value="Yos1"/>
</dbReference>
<evidence type="ECO:0000256" key="5">
    <source>
        <dbReference type="ARBA" id="ARBA00022989"/>
    </source>
</evidence>
<reference evidence="9" key="2">
    <citation type="submission" date="2023-05" db="EMBL/GenBank/DDBJ databases">
        <authorList>
            <consortium name="Lawrence Berkeley National Laboratory"/>
            <person name="Steindorff A."/>
            <person name="Hensen N."/>
            <person name="Bonometti L."/>
            <person name="Westerberg I."/>
            <person name="Brannstrom I.O."/>
            <person name="Guillou S."/>
            <person name="Cros-Aarteil S."/>
            <person name="Calhoun S."/>
            <person name="Haridas S."/>
            <person name="Kuo A."/>
            <person name="Mondo S."/>
            <person name="Pangilinan J."/>
            <person name="Riley R."/>
            <person name="Labutti K."/>
            <person name="Andreopoulos B."/>
            <person name="Lipzen A."/>
            <person name="Chen C."/>
            <person name="Yanf M."/>
            <person name="Daum C."/>
            <person name="Ng V."/>
            <person name="Clum A."/>
            <person name="Ohm R."/>
            <person name="Martin F."/>
            <person name="Silar P."/>
            <person name="Natvig D."/>
            <person name="Lalanne C."/>
            <person name="Gautier V."/>
            <person name="Ament-Velasquez S.L."/>
            <person name="Kruys A."/>
            <person name="Hutchinson M.I."/>
            <person name="Powell A.J."/>
            <person name="Barry K."/>
            <person name="Miller A.N."/>
            <person name="Grigoriev I.V."/>
            <person name="Debuchy R."/>
            <person name="Gladieux P."/>
            <person name="Thoren M.H."/>
            <person name="Johannesson H."/>
        </authorList>
    </citation>
    <scope>NUCLEOTIDE SEQUENCE</scope>
    <source>
        <strain evidence="9">CBS 892.96</strain>
    </source>
</reference>
<keyword evidence="3" id="KW-0812">Transmembrane</keyword>
<keyword evidence="10" id="KW-1185">Reference proteome</keyword>
<sequence>MSFLGKILYVTILILNAIVVLSEDRFLARVNLTPATHNRSFGGPGGVDSSVKYNAIQLIASIRTLMRIPLIVINTLIIVYELVLG</sequence>
<dbReference type="GO" id="GO:0000139">
    <property type="term" value="C:Golgi membrane"/>
    <property type="evidence" value="ECO:0007669"/>
    <property type="project" value="TreeGrafter"/>
</dbReference>
<comment type="subcellular location">
    <subcellularLocation>
        <location evidence="1">Membrane</location>
    </subcellularLocation>
</comment>
<dbReference type="GO" id="GO:0005789">
    <property type="term" value="C:endoplasmic reticulum membrane"/>
    <property type="evidence" value="ECO:0007669"/>
    <property type="project" value="TreeGrafter"/>
</dbReference>
<dbReference type="PANTHER" id="PTHR15858">
    <property type="entry name" value="IMMEDIATE EARLY RESPONSE 3-INTERACTING PROTEIN 1"/>
    <property type="match status" value="1"/>
</dbReference>
<feature type="chain" id="PRO_5042965989" evidence="8">
    <location>
        <begin position="23"/>
        <end position="85"/>
    </location>
</feature>
<evidence type="ECO:0000256" key="6">
    <source>
        <dbReference type="ARBA" id="ARBA00023136"/>
    </source>
</evidence>
<protein>
    <submittedName>
        <fullName evidence="9">Yos1-like protein</fullName>
    </submittedName>
</protein>
<dbReference type="Proteomes" id="UP001302321">
    <property type="component" value="Unassembled WGS sequence"/>
</dbReference>
<dbReference type="Pfam" id="PF08571">
    <property type="entry name" value="Yos1"/>
    <property type="match status" value="1"/>
</dbReference>
<dbReference type="GO" id="GO:0030134">
    <property type="term" value="C:COPII-coated ER to Golgi transport vesicle"/>
    <property type="evidence" value="ECO:0007669"/>
    <property type="project" value="TreeGrafter"/>
</dbReference>
<accession>A0AAN6WFR2</accession>
<dbReference type="PANTHER" id="PTHR15858:SF0">
    <property type="entry name" value="IMMEDIATE EARLY RESPONSE 3-INTERACTING PROTEIN 1"/>
    <property type="match status" value="1"/>
</dbReference>
<proteinExistence type="inferred from homology"/>
<evidence type="ECO:0000256" key="3">
    <source>
        <dbReference type="ARBA" id="ARBA00022692"/>
    </source>
</evidence>
<dbReference type="EMBL" id="MU866091">
    <property type="protein sequence ID" value="KAK4181016.1"/>
    <property type="molecule type" value="Genomic_DNA"/>
</dbReference>
<keyword evidence="6" id="KW-0472">Membrane</keyword>